<dbReference type="Proteomes" id="UP000076761">
    <property type="component" value="Unassembled WGS sequence"/>
</dbReference>
<reference evidence="1 2" key="1">
    <citation type="journal article" date="2016" name="Mol. Biol. Evol.">
        <title>Comparative Genomics of Early-Diverging Mushroom-Forming Fungi Provides Insights into the Origins of Lignocellulose Decay Capabilities.</title>
        <authorList>
            <person name="Nagy L.G."/>
            <person name="Riley R."/>
            <person name="Tritt A."/>
            <person name="Adam C."/>
            <person name="Daum C."/>
            <person name="Floudas D."/>
            <person name="Sun H."/>
            <person name="Yadav J.S."/>
            <person name="Pangilinan J."/>
            <person name="Larsson K.H."/>
            <person name="Matsuura K."/>
            <person name="Barry K."/>
            <person name="Labutti K."/>
            <person name="Kuo R."/>
            <person name="Ohm R.A."/>
            <person name="Bhattacharya S.S."/>
            <person name="Shirouzu T."/>
            <person name="Yoshinaga Y."/>
            <person name="Martin F.M."/>
            <person name="Grigoriev I.V."/>
            <person name="Hibbett D.S."/>
        </authorList>
    </citation>
    <scope>NUCLEOTIDE SEQUENCE [LARGE SCALE GENOMIC DNA]</scope>
    <source>
        <strain evidence="1 2">HHB14362 ss-1</strain>
    </source>
</reference>
<evidence type="ECO:0000313" key="1">
    <source>
        <dbReference type="EMBL" id="KZT18379.1"/>
    </source>
</evidence>
<accession>A0A165MIP3</accession>
<evidence type="ECO:0000313" key="2">
    <source>
        <dbReference type="Proteomes" id="UP000076761"/>
    </source>
</evidence>
<sequence>NSLIGSTEVSVIISLRSCTTDSSSGLREMGTVLYSVRCNPQYSDTGEEMPPHKNYSVAV</sequence>
<name>A0A165MIP3_9AGAM</name>
<keyword evidence="2" id="KW-1185">Reference proteome</keyword>
<protein>
    <submittedName>
        <fullName evidence="1">Uncharacterized protein</fullName>
    </submittedName>
</protein>
<feature type="non-terminal residue" evidence="1">
    <location>
        <position position="59"/>
    </location>
</feature>
<dbReference type="OrthoDB" id="2841294at2759"/>
<gene>
    <name evidence="1" type="ORF">NEOLEDRAFT_1021411</name>
</gene>
<feature type="non-terminal residue" evidence="1">
    <location>
        <position position="1"/>
    </location>
</feature>
<dbReference type="EMBL" id="KV425685">
    <property type="protein sequence ID" value="KZT18379.1"/>
    <property type="molecule type" value="Genomic_DNA"/>
</dbReference>
<dbReference type="AlphaFoldDB" id="A0A165MIP3"/>
<organism evidence="1 2">
    <name type="scientific">Neolentinus lepideus HHB14362 ss-1</name>
    <dbReference type="NCBI Taxonomy" id="1314782"/>
    <lineage>
        <taxon>Eukaryota</taxon>
        <taxon>Fungi</taxon>
        <taxon>Dikarya</taxon>
        <taxon>Basidiomycota</taxon>
        <taxon>Agaricomycotina</taxon>
        <taxon>Agaricomycetes</taxon>
        <taxon>Gloeophyllales</taxon>
        <taxon>Gloeophyllaceae</taxon>
        <taxon>Neolentinus</taxon>
    </lineage>
</organism>
<proteinExistence type="predicted"/>
<dbReference type="InParanoid" id="A0A165MIP3"/>